<comment type="subcellular location">
    <subcellularLocation>
        <location evidence="2">Cytoplasm</location>
    </subcellularLocation>
</comment>
<evidence type="ECO:0000313" key="4">
    <source>
        <dbReference type="Proteomes" id="UP000005413"/>
    </source>
</evidence>
<protein>
    <recommendedName>
        <fullName evidence="2">ClpXP adapter protein SpxH</fullName>
    </recommendedName>
</protein>
<organism evidence="3 4">
    <name type="scientific">Staphylococcus simiae CCM 7213 = CCUG 51256</name>
    <dbReference type="NCBI Taxonomy" id="911238"/>
    <lineage>
        <taxon>Bacteria</taxon>
        <taxon>Bacillati</taxon>
        <taxon>Bacillota</taxon>
        <taxon>Bacilli</taxon>
        <taxon>Bacillales</taxon>
        <taxon>Staphylococcaceae</taxon>
        <taxon>Staphylococcus</taxon>
    </lineage>
</organism>
<proteinExistence type="inferred from homology"/>
<evidence type="ECO:0000313" key="3">
    <source>
        <dbReference type="EMBL" id="EHJ08582.1"/>
    </source>
</evidence>
<dbReference type="Gene3D" id="3.40.30.10">
    <property type="entry name" value="Glutaredoxin"/>
    <property type="match status" value="1"/>
</dbReference>
<dbReference type="Proteomes" id="UP000005413">
    <property type="component" value="Unassembled WGS sequence"/>
</dbReference>
<dbReference type="EMBL" id="AEUN01000220">
    <property type="protein sequence ID" value="EHJ08582.1"/>
    <property type="molecule type" value="Genomic_DNA"/>
</dbReference>
<dbReference type="RefSeq" id="WP_002462502.1">
    <property type="nucleotide sequence ID" value="NZ_AEUN01000220.1"/>
</dbReference>
<sequence length="270" mass="31713">MTEELRIMENKSREDVNLSPVSKIEIYSFFDPFSPDCFKLSAILSKLRIEYNQYIRIRHILNPSIKVLTKCQAQSTSDFDNIALAYKAAELQGRLKAERFIHLMQNEIIPKRDIITENMICDCIKNAGIDLDVFNEDLQKSKLTESLKIDLHIAREMEIEQAPSLVFFSEDVHEEGLKVEGLYPYHIYTYIINELMGSPIEKKLPPKLETYIQQQQLVTMEELLTIYEWPEKLLNKELKKLVLQQKIEKLKYPDGDFWKSKMPKINTKCF</sequence>
<gene>
    <name evidence="2" type="primary">spxH</name>
    <name evidence="3" type="ORF">SS7213T_03370</name>
</gene>
<dbReference type="AlphaFoldDB" id="G5JGV1"/>
<dbReference type="Pfam" id="PF13743">
    <property type="entry name" value="Thioredoxin_5"/>
    <property type="match status" value="1"/>
</dbReference>
<dbReference type="InterPro" id="IPR036249">
    <property type="entry name" value="Thioredoxin-like_sf"/>
</dbReference>
<dbReference type="PANTHER" id="PTHR13887:SF47">
    <property type="entry name" value="CLPXP ADAPTER PROTEIN SPXH"/>
    <property type="match status" value="1"/>
</dbReference>
<evidence type="ECO:0000256" key="1">
    <source>
        <dbReference type="ARBA" id="ARBA00022490"/>
    </source>
</evidence>
<name>G5JGV1_9STAP</name>
<dbReference type="OrthoDB" id="9813770at2"/>
<comment type="caution">
    <text evidence="3">The sequence shown here is derived from an EMBL/GenBank/DDBJ whole genome shotgun (WGS) entry which is preliminary data.</text>
</comment>
<keyword evidence="1 2" id="KW-0963">Cytoplasm</keyword>
<comment type="subunit">
    <text evidence="2">Interacts with Spx.</text>
</comment>
<dbReference type="PATRIC" id="fig|911238.3.peg.567"/>
<dbReference type="HAMAP" id="MF_02245">
    <property type="entry name" value="Adapter_SpxH"/>
    <property type="match status" value="1"/>
</dbReference>
<comment type="similarity">
    <text evidence="2">Belongs to the SpxH family.</text>
</comment>
<accession>G5JGV1</accession>
<dbReference type="PANTHER" id="PTHR13887">
    <property type="entry name" value="GLUTATHIONE S-TRANSFERASE KAPPA"/>
    <property type="match status" value="1"/>
</dbReference>
<dbReference type="GO" id="GO:0005737">
    <property type="term" value="C:cytoplasm"/>
    <property type="evidence" value="ECO:0007669"/>
    <property type="project" value="UniProtKB-SubCell"/>
</dbReference>
<evidence type="ECO:0000256" key="2">
    <source>
        <dbReference type="HAMAP-Rule" id="MF_02245"/>
    </source>
</evidence>
<dbReference type="InterPro" id="IPR046404">
    <property type="entry name" value="Adapter_SpxH"/>
</dbReference>
<reference evidence="3 4" key="1">
    <citation type="journal article" date="2012" name="BMC Genomics">
        <title>Comparative genomic analysis of the genus Staphylococcus including Staphylococcus aureus and its newly described sister species Staphylococcus simiae.</title>
        <authorList>
            <person name="Suzuki H."/>
            <person name="Lefebure T."/>
            <person name="Pavinski Bitar P."/>
            <person name="Stanhope M.J."/>
        </authorList>
    </citation>
    <scope>NUCLEOTIDE SEQUENCE [LARGE SCALE GENOMIC DNA]</scope>
    <source>
        <strain evidence="3 4">CCM 7213</strain>
    </source>
</reference>
<comment type="function">
    <text evidence="2">Adapter protein required for efficient degradation of Spx by ClpXP under non-stress conditions. Interaction with Spx stabilizes Spx and exposes the C-terminus of Spx for recognition and proteolysis by ClpXP.</text>
</comment>
<keyword evidence="4" id="KW-1185">Reference proteome</keyword>
<dbReference type="SUPFAM" id="SSF52833">
    <property type="entry name" value="Thioredoxin-like"/>
    <property type="match status" value="1"/>
</dbReference>